<feature type="domain" description="Peptidase S9 prolyl oligopeptidase catalytic" evidence="4">
    <location>
        <begin position="399"/>
        <end position="605"/>
    </location>
</feature>
<proteinExistence type="predicted"/>
<dbReference type="SUPFAM" id="SSF82171">
    <property type="entry name" value="DPP6 N-terminal domain-like"/>
    <property type="match status" value="1"/>
</dbReference>
<keyword evidence="1" id="KW-0645">Protease</keyword>
<dbReference type="Gene3D" id="3.40.50.1820">
    <property type="entry name" value="alpha/beta hydrolase"/>
    <property type="match status" value="1"/>
</dbReference>
<dbReference type="PRINTS" id="PR00862">
    <property type="entry name" value="PROLIGOPTASE"/>
</dbReference>
<dbReference type="PANTHER" id="PTHR42776:SF27">
    <property type="entry name" value="DIPEPTIDYL PEPTIDASE FAMILY MEMBER 6"/>
    <property type="match status" value="1"/>
</dbReference>
<dbReference type="Pfam" id="PF02897">
    <property type="entry name" value="Peptidase_S9_N"/>
    <property type="match status" value="1"/>
</dbReference>
<organism evidence="6 7">
    <name type="scientific">Veronia pacifica</name>
    <dbReference type="NCBI Taxonomy" id="1080227"/>
    <lineage>
        <taxon>Bacteria</taxon>
        <taxon>Pseudomonadati</taxon>
        <taxon>Pseudomonadota</taxon>
        <taxon>Gammaproteobacteria</taxon>
        <taxon>Vibrionales</taxon>
        <taxon>Vibrionaceae</taxon>
        <taxon>Veronia</taxon>
    </lineage>
</organism>
<comment type="caution">
    <text evidence="6">The sequence shown here is derived from an EMBL/GenBank/DDBJ whole genome shotgun (WGS) entry which is preliminary data.</text>
</comment>
<evidence type="ECO:0000256" key="2">
    <source>
        <dbReference type="ARBA" id="ARBA00022801"/>
    </source>
</evidence>
<dbReference type="InterPro" id="IPR023302">
    <property type="entry name" value="Pept_S9A_N"/>
</dbReference>
<sequence>MKDFKTYDAETFFDNTSYMGTDFSRDGSRILLSCDETGVFQLYCLDVLSGNKTKLTDSEDTVHPVRYFPEDNRCLYMSDSGGDERFHVYVLAEDGTVTDLTPGDNVRAIFSRFSADGQWFFVQSNERDERVMDLYRYDATTYARTLVFQNDTGFSTDEVSPDGRYVSLTHNSSNRDSDVYLVDLETSDKQPVKVTDFDVQALNHPLTFSPGSETLYIGTNAAGEYTQVVAIDLKSNKTAPYLEEKWDIASLDFSASGKYRAHCINEDASMRLVVTDLKTGESISPPSLPEGQIRSFSFSADETSLSFYLDTDTSPKDLYVWNLASGELKRLTHSLSPQMEQDHLVGATVERFDSFDGLAIPGILYKPKNASADQPVPAVIEIHGGPGGQSVTGYNPFRQFLVNNGYAVFAVNNRGSSGYGKTFFHLSDRKHGEVDLDDIVWGKKYLQTLDWVNADSIAVMGGSYGGYLTAAALTFRPEEFNLGINIFGVTNWVRTLDPASIPPWWESFKKALYDMMGDPATDTERHRRISPLFHADKITKPLLVVQGVNDPRVLKIESDELVEAARKNDIPVEYVVFDDEGHGFTKKANRITAANAFLGFLQAHMPA</sequence>
<dbReference type="PANTHER" id="PTHR42776">
    <property type="entry name" value="SERINE PEPTIDASE S9 FAMILY MEMBER"/>
    <property type="match status" value="1"/>
</dbReference>
<evidence type="ECO:0000256" key="3">
    <source>
        <dbReference type="ARBA" id="ARBA00022825"/>
    </source>
</evidence>
<dbReference type="GO" id="GO:0006508">
    <property type="term" value="P:proteolysis"/>
    <property type="evidence" value="ECO:0007669"/>
    <property type="project" value="UniProtKB-KW"/>
</dbReference>
<evidence type="ECO:0000256" key="1">
    <source>
        <dbReference type="ARBA" id="ARBA00022670"/>
    </source>
</evidence>
<dbReference type="Pfam" id="PF00326">
    <property type="entry name" value="Peptidase_S9"/>
    <property type="match status" value="1"/>
</dbReference>
<dbReference type="STRING" id="1080227.A8L45_20460"/>
<dbReference type="Gene3D" id="2.120.10.30">
    <property type="entry name" value="TolB, C-terminal domain"/>
    <property type="match status" value="2"/>
</dbReference>
<name>A0A1C3EAN2_9GAMM</name>
<protein>
    <submittedName>
        <fullName evidence="6">Peptidase S9</fullName>
    </submittedName>
</protein>
<dbReference type="GO" id="GO:0004252">
    <property type="term" value="F:serine-type endopeptidase activity"/>
    <property type="evidence" value="ECO:0007669"/>
    <property type="project" value="InterPro"/>
</dbReference>
<dbReference type="RefSeq" id="WP_068905217.1">
    <property type="nucleotide sequence ID" value="NZ_JBHUIF010000012.1"/>
</dbReference>
<dbReference type="Proteomes" id="UP000094936">
    <property type="component" value="Unassembled WGS sequence"/>
</dbReference>
<evidence type="ECO:0000313" key="6">
    <source>
        <dbReference type="EMBL" id="ODA30305.1"/>
    </source>
</evidence>
<keyword evidence="2" id="KW-0378">Hydrolase</keyword>
<evidence type="ECO:0000259" key="4">
    <source>
        <dbReference type="Pfam" id="PF00326"/>
    </source>
</evidence>
<dbReference type="SUPFAM" id="SSF53474">
    <property type="entry name" value="alpha/beta-Hydrolases"/>
    <property type="match status" value="1"/>
</dbReference>
<gene>
    <name evidence="6" type="ORF">A8L45_20460</name>
</gene>
<dbReference type="InterPro" id="IPR011042">
    <property type="entry name" value="6-blade_b-propeller_TolB-like"/>
</dbReference>
<dbReference type="InterPro" id="IPR001375">
    <property type="entry name" value="Peptidase_S9_cat"/>
</dbReference>
<dbReference type="InterPro" id="IPR029058">
    <property type="entry name" value="AB_hydrolase_fold"/>
</dbReference>
<evidence type="ECO:0000313" key="7">
    <source>
        <dbReference type="Proteomes" id="UP000094936"/>
    </source>
</evidence>
<keyword evidence="7" id="KW-1185">Reference proteome</keyword>
<evidence type="ECO:0000259" key="5">
    <source>
        <dbReference type="Pfam" id="PF02897"/>
    </source>
</evidence>
<keyword evidence="3" id="KW-0720">Serine protease</keyword>
<accession>A0A1C3EAN2</accession>
<dbReference type="EMBL" id="LYBM01000054">
    <property type="protein sequence ID" value="ODA30305.1"/>
    <property type="molecule type" value="Genomic_DNA"/>
</dbReference>
<dbReference type="OrthoDB" id="4269629at2"/>
<dbReference type="AlphaFoldDB" id="A0A1C3EAN2"/>
<dbReference type="InterPro" id="IPR002470">
    <property type="entry name" value="Peptidase_S9A"/>
</dbReference>
<feature type="domain" description="Peptidase S9A N-terminal" evidence="5">
    <location>
        <begin position="69"/>
        <end position="331"/>
    </location>
</feature>
<reference evidence="6 7" key="1">
    <citation type="submission" date="2016-05" db="EMBL/GenBank/DDBJ databases">
        <title>Genomic Taxonomy of the Vibrionaceae.</title>
        <authorList>
            <person name="Gomez-Gil B."/>
            <person name="Enciso-Ibarra J."/>
        </authorList>
    </citation>
    <scope>NUCLEOTIDE SEQUENCE [LARGE SCALE GENOMIC DNA]</scope>
    <source>
        <strain evidence="6 7">CAIM 1920</strain>
    </source>
</reference>